<feature type="non-terminal residue" evidence="1">
    <location>
        <position position="90"/>
    </location>
</feature>
<proteinExistence type="predicted"/>
<protein>
    <submittedName>
        <fullName evidence="1">Uncharacterized protein</fullName>
    </submittedName>
</protein>
<evidence type="ECO:0000313" key="2">
    <source>
        <dbReference type="Proteomes" id="UP000752696"/>
    </source>
</evidence>
<dbReference type="Proteomes" id="UP000752696">
    <property type="component" value="Unassembled WGS sequence"/>
</dbReference>
<dbReference type="AlphaFoldDB" id="A0A6V7GZ86"/>
<keyword evidence="2" id="KW-1185">Reference proteome</keyword>
<comment type="caution">
    <text evidence="1">The sequence shown here is derived from an EMBL/GenBank/DDBJ whole genome shotgun (WGS) entry which is preliminary data.</text>
</comment>
<organism evidence="1 2">
    <name type="scientific">Heterotrigona itama</name>
    <dbReference type="NCBI Taxonomy" id="395501"/>
    <lineage>
        <taxon>Eukaryota</taxon>
        <taxon>Metazoa</taxon>
        <taxon>Ecdysozoa</taxon>
        <taxon>Arthropoda</taxon>
        <taxon>Hexapoda</taxon>
        <taxon>Insecta</taxon>
        <taxon>Pterygota</taxon>
        <taxon>Neoptera</taxon>
        <taxon>Endopterygota</taxon>
        <taxon>Hymenoptera</taxon>
        <taxon>Apocrita</taxon>
        <taxon>Aculeata</taxon>
        <taxon>Apoidea</taxon>
        <taxon>Anthophila</taxon>
        <taxon>Apidae</taxon>
        <taxon>Heterotrigona</taxon>
    </lineage>
</organism>
<feature type="non-terminal residue" evidence="1">
    <location>
        <position position="1"/>
    </location>
</feature>
<evidence type="ECO:0000313" key="1">
    <source>
        <dbReference type="EMBL" id="CAD1469835.1"/>
    </source>
</evidence>
<dbReference type="OrthoDB" id="10472688at2759"/>
<dbReference type="EMBL" id="CAJDYZ010003068">
    <property type="protein sequence ID" value="CAD1469835.1"/>
    <property type="molecule type" value="Genomic_DNA"/>
</dbReference>
<gene>
    <name evidence="1" type="ORF">MHI_LOCUS156744</name>
</gene>
<reference evidence="1" key="1">
    <citation type="submission" date="2020-07" db="EMBL/GenBank/DDBJ databases">
        <authorList>
            <person name="Nazaruddin N."/>
        </authorList>
    </citation>
    <scope>NUCLEOTIDE SEQUENCE</scope>
</reference>
<accession>A0A6V7GZ86</accession>
<sequence length="90" mass="9917">KRKTANCLERCFTVDSNRAVKSSIGALLDNGSVKLATEVRCRRGLLGRRRSIPNEPIASEMVFVQKSSAIKVDEEEQAFAQDGRKATGSY</sequence>
<name>A0A6V7GZ86_9HYME</name>